<comment type="caution">
    <text evidence="1">The sequence shown here is derived from an EMBL/GenBank/DDBJ whole genome shotgun (WGS) entry which is preliminary data.</text>
</comment>
<accession>A0ABR7D4T6</accession>
<reference evidence="1 2" key="1">
    <citation type="submission" date="2020-08" db="EMBL/GenBank/DDBJ databases">
        <title>Genome public.</title>
        <authorList>
            <person name="Liu C."/>
            <person name="Sun Q."/>
        </authorList>
    </citation>
    <scope>NUCLEOTIDE SEQUENCE [LARGE SCALE GENOMIC DNA]</scope>
    <source>
        <strain evidence="1 2">NSJ-56</strain>
    </source>
</reference>
<evidence type="ECO:0000313" key="2">
    <source>
        <dbReference type="Proteomes" id="UP000646484"/>
    </source>
</evidence>
<gene>
    <name evidence="1" type="ORF">H8S64_17885</name>
</gene>
<dbReference type="PANTHER" id="PTHR34986:SF1">
    <property type="entry name" value="PROTEIN YIAL"/>
    <property type="match status" value="1"/>
</dbReference>
<dbReference type="SUPFAM" id="SSF51197">
    <property type="entry name" value="Clavaminate synthase-like"/>
    <property type="match status" value="1"/>
</dbReference>
<dbReference type="EMBL" id="JACOOH010000008">
    <property type="protein sequence ID" value="MBC5622967.1"/>
    <property type="molecule type" value="Genomic_DNA"/>
</dbReference>
<organism evidence="1 2">
    <name type="scientific">Butyricimonas hominis</name>
    <dbReference type="NCBI Taxonomy" id="2763032"/>
    <lineage>
        <taxon>Bacteria</taxon>
        <taxon>Pseudomonadati</taxon>
        <taxon>Bacteroidota</taxon>
        <taxon>Bacteroidia</taxon>
        <taxon>Bacteroidales</taxon>
        <taxon>Odoribacteraceae</taxon>
        <taxon>Butyricimonas</taxon>
    </lineage>
</organism>
<protein>
    <submittedName>
        <fullName evidence="1">YhcH/YjgK/YiaL family protein</fullName>
    </submittedName>
</protein>
<dbReference type="Proteomes" id="UP000646484">
    <property type="component" value="Unassembled WGS sequence"/>
</dbReference>
<dbReference type="InterPro" id="IPR037012">
    <property type="entry name" value="NanQ/TabA/YiaL_sf"/>
</dbReference>
<name>A0ABR7D4T6_9BACT</name>
<keyword evidence="2" id="KW-1185">Reference proteome</keyword>
<dbReference type="PANTHER" id="PTHR34986">
    <property type="entry name" value="EVOLVED BETA-GALACTOSIDASE SUBUNIT BETA"/>
    <property type="match status" value="1"/>
</dbReference>
<proteinExistence type="predicted"/>
<dbReference type="Pfam" id="PF04074">
    <property type="entry name" value="DUF386"/>
    <property type="match status" value="1"/>
</dbReference>
<evidence type="ECO:0000313" key="1">
    <source>
        <dbReference type="EMBL" id="MBC5622967.1"/>
    </source>
</evidence>
<dbReference type="NCBIfam" id="TIGR00022">
    <property type="entry name" value="YhcH/YjgK/YiaL family protein"/>
    <property type="match status" value="1"/>
</dbReference>
<dbReference type="InterPro" id="IPR004375">
    <property type="entry name" value="NanQ/TabA/YiaL"/>
</dbReference>
<dbReference type="RefSeq" id="WP_186977898.1">
    <property type="nucleotide sequence ID" value="NZ_JACOOH010000008.1"/>
</dbReference>
<sequence>MVIDIIGNSERIESLNPYFKAVFDYIKTHDLAGMPVGRVDIAGEDAFIKIEDARGRSVEEAVYERHDKYIDIQMPLLVSESYGWKAKSRLGEASASYNEEGDYTFYKDKVEGVFTLSPGEFVIFFPEDAHAPCIGEGVIRKMVAKVKQL</sequence>
<dbReference type="Gene3D" id="2.60.120.370">
    <property type="entry name" value="YhcH/YjgK/YiaL"/>
    <property type="match status" value="1"/>
</dbReference>